<keyword evidence="5 10" id="KW-0732">Signal</keyword>
<dbReference type="GO" id="GO:0005615">
    <property type="term" value="C:extracellular space"/>
    <property type="evidence" value="ECO:0000318"/>
    <property type="project" value="GO_Central"/>
</dbReference>
<feature type="signal peptide" evidence="10">
    <location>
        <begin position="1"/>
        <end position="22"/>
    </location>
</feature>
<comment type="function">
    <text evidence="8">Binds CRF and inactivates it. May prevent inappropriate pituitary-adrenal stimulation in pregnancy.</text>
</comment>
<organism evidence="13 14">
    <name type="scientific">Strongylocentrotus purpuratus</name>
    <name type="common">Purple sea urchin</name>
    <dbReference type="NCBI Taxonomy" id="7668"/>
    <lineage>
        <taxon>Eukaryota</taxon>
        <taxon>Metazoa</taxon>
        <taxon>Echinodermata</taxon>
        <taxon>Eleutherozoa</taxon>
        <taxon>Echinozoa</taxon>
        <taxon>Echinoidea</taxon>
        <taxon>Euechinoidea</taxon>
        <taxon>Echinacea</taxon>
        <taxon>Camarodonta</taxon>
        <taxon>Echinidea</taxon>
        <taxon>Strongylocentrotidae</taxon>
        <taxon>Strongylocentrotus</taxon>
    </lineage>
</organism>
<dbReference type="GO" id="GO:0009755">
    <property type="term" value="P:hormone-mediated signaling pathway"/>
    <property type="evidence" value="ECO:0000318"/>
    <property type="project" value="GO_Central"/>
</dbReference>
<evidence type="ECO:0000259" key="12">
    <source>
        <dbReference type="Pfam" id="PF23541"/>
    </source>
</evidence>
<dbReference type="AlphaFoldDB" id="A0A7M7GK59"/>
<feature type="domain" description="Corticotropin-releasing factor binding protein C-terminal" evidence="12">
    <location>
        <begin position="186"/>
        <end position="262"/>
    </location>
</feature>
<reference evidence="13" key="2">
    <citation type="submission" date="2021-01" db="UniProtKB">
        <authorList>
            <consortium name="EnsemblMetazoa"/>
        </authorList>
    </citation>
    <scope>IDENTIFICATION</scope>
</reference>
<dbReference type="RefSeq" id="XP_003725204.2">
    <property type="nucleotide sequence ID" value="XM_003725156.3"/>
</dbReference>
<dbReference type="PANTHER" id="PTHR10278">
    <property type="entry name" value="CORTICOTROPIN-RELEASING FACTOR-BINDING PROTEIN"/>
    <property type="match status" value="1"/>
</dbReference>
<evidence type="ECO:0000256" key="5">
    <source>
        <dbReference type="ARBA" id="ARBA00022729"/>
    </source>
</evidence>
<evidence type="ECO:0000259" key="11">
    <source>
        <dbReference type="Pfam" id="PF05428"/>
    </source>
</evidence>
<sequence>MSTKYRLSILALLLAFFSCAKAIDEKASHLRGDPINIAMLRKSGDDSVIEDFYSRELVCRVDMIGLRGEYYFNSSPSDAQTVCATYLLGESNDLVEIEFTQFNVDCNDPANILQFFDGWTMGVGQFPGDDDHPLPITERVINVCDQRQRVYRSHQNGAMITFRLGQPNASFRIAFRLINNPEPCNVIAPEPTGAHTLRNFGYERNCSFSIIYPTDVTIMEMSIGSEENDGTRLRCHDGLDYVELMEGNSLNMDTMRSETSLCGQVGNIVRQHGDGNPLNPNNQIVPGSPLCDARSVSMPLMCHNSVVRLVSSNQYENHVSFRFNQMPITRSACPEEEVV</sequence>
<evidence type="ECO:0000256" key="8">
    <source>
        <dbReference type="ARBA" id="ARBA00024997"/>
    </source>
</evidence>
<evidence type="ECO:0000256" key="6">
    <source>
        <dbReference type="ARBA" id="ARBA00023157"/>
    </source>
</evidence>
<dbReference type="OMA" id="VKKLHNP"/>
<comment type="subcellular location">
    <subcellularLocation>
        <location evidence="1">Secreted</location>
    </subcellularLocation>
</comment>
<evidence type="ECO:0000313" key="13">
    <source>
        <dbReference type="EnsemblMetazoa" id="XP_003725204"/>
    </source>
</evidence>
<feature type="domain" description="Corticotropin-releasing factor binding protein N-terminal" evidence="11">
    <location>
        <begin position="52"/>
        <end position="176"/>
    </location>
</feature>
<dbReference type="Pfam" id="PF05428">
    <property type="entry name" value="CRF-BP_N"/>
    <property type="match status" value="1"/>
</dbReference>
<proteinExistence type="inferred from homology"/>
<dbReference type="KEGG" id="spu:100890628"/>
<evidence type="ECO:0000256" key="7">
    <source>
        <dbReference type="ARBA" id="ARBA00023180"/>
    </source>
</evidence>
<dbReference type="InterPro" id="IPR035914">
    <property type="entry name" value="Sperma_CUB_dom_sf"/>
</dbReference>
<evidence type="ECO:0000256" key="4">
    <source>
        <dbReference type="ARBA" id="ARBA00022525"/>
    </source>
</evidence>
<evidence type="ECO:0000256" key="2">
    <source>
        <dbReference type="ARBA" id="ARBA00008313"/>
    </source>
</evidence>
<dbReference type="CTD" id="1393"/>
<dbReference type="GO" id="GO:0051460">
    <property type="term" value="P:negative regulation of corticotropin secretion"/>
    <property type="evidence" value="ECO:0000318"/>
    <property type="project" value="GO_Central"/>
</dbReference>
<dbReference type="Proteomes" id="UP000007110">
    <property type="component" value="Unassembled WGS sequence"/>
</dbReference>
<dbReference type="InterPro" id="IPR008435">
    <property type="entry name" value="CRF-bd"/>
</dbReference>
<evidence type="ECO:0000313" key="14">
    <source>
        <dbReference type="Proteomes" id="UP000007110"/>
    </source>
</evidence>
<reference evidence="14" key="1">
    <citation type="submission" date="2015-02" db="EMBL/GenBank/DDBJ databases">
        <title>Genome sequencing for Strongylocentrotus purpuratus.</title>
        <authorList>
            <person name="Murali S."/>
            <person name="Liu Y."/>
            <person name="Vee V."/>
            <person name="English A."/>
            <person name="Wang M."/>
            <person name="Skinner E."/>
            <person name="Han Y."/>
            <person name="Muzny D.M."/>
            <person name="Worley K.C."/>
            <person name="Gibbs R.A."/>
        </authorList>
    </citation>
    <scope>NUCLEOTIDE SEQUENCE</scope>
</reference>
<dbReference type="FunCoup" id="A0A7M7GK59">
    <property type="interactions" value="435"/>
</dbReference>
<keyword evidence="14" id="KW-1185">Reference proteome</keyword>
<feature type="chain" id="PRO_5029855518" description="Corticotropin-releasing factor-binding protein" evidence="10">
    <location>
        <begin position="23"/>
        <end position="339"/>
    </location>
</feature>
<evidence type="ECO:0000256" key="9">
    <source>
        <dbReference type="ARBA" id="ARBA00033162"/>
    </source>
</evidence>
<dbReference type="GO" id="GO:0051424">
    <property type="term" value="F:corticotropin-releasing hormone binding"/>
    <property type="evidence" value="ECO:0000318"/>
    <property type="project" value="GO_Central"/>
</dbReference>
<dbReference type="PANTHER" id="PTHR10278:SF0">
    <property type="entry name" value="CORTICOTROPIN-RELEASING FACTOR-BINDING PROTEIN"/>
    <property type="match status" value="1"/>
</dbReference>
<dbReference type="SUPFAM" id="SSF49854">
    <property type="entry name" value="Spermadhesin, CUB domain"/>
    <property type="match status" value="1"/>
</dbReference>
<evidence type="ECO:0000256" key="3">
    <source>
        <dbReference type="ARBA" id="ARBA00015713"/>
    </source>
</evidence>
<dbReference type="OrthoDB" id="10056927at2759"/>
<dbReference type="PROSITE" id="PS51257">
    <property type="entry name" value="PROKAR_LIPOPROTEIN"/>
    <property type="match status" value="1"/>
</dbReference>
<dbReference type="InParanoid" id="A0A7M7GK59"/>
<dbReference type="InterPro" id="IPR056177">
    <property type="entry name" value="CRF-BP_N"/>
</dbReference>
<dbReference type="GeneID" id="100890628"/>
<name>A0A7M7GK59_STRPU</name>
<protein>
    <recommendedName>
        <fullName evidence="3">Corticotropin-releasing factor-binding protein</fullName>
    </recommendedName>
    <alternativeName>
        <fullName evidence="9">Corticotropin-releasing hormone-binding protein</fullName>
    </alternativeName>
</protein>
<dbReference type="InterPro" id="IPR056178">
    <property type="entry name" value="CRF-BP_C"/>
</dbReference>
<comment type="similarity">
    <text evidence="2">Belongs to the CRF-binding protein family.</text>
</comment>
<accession>A0A7M7GK59</accession>
<keyword evidence="4" id="KW-0964">Secreted</keyword>
<dbReference type="Pfam" id="PF23541">
    <property type="entry name" value="CRF-BP_C"/>
    <property type="match status" value="1"/>
</dbReference>
<keyword evidence="7" id="KW-0325">Glycoprotein</keyword>
<dbReference type="EnsemblMetazoa" id="XM_003725156">
    <property type="protein sequence ID" value="XP_003725204"/>
    <property type="gene ID" value="LOC100890628"/>
</dbReference>
<keyword evidence="6" id="KW-1015">Disulfide bond</keyword>
<evidence type="ECO:0000256" key="10">
    <source>
        <dbReference type="SAM" id="SignalP"/>
    </source>
</evidence>
<evidence type="ECO:0000256" key="1">
    <source>
        <dbReference type="ARBA" id="ARBA00004613"/>
    </source>
</evidence>